<dbReference type="KEGG" id="acab:QRX50_41095"/>
<dbReference type="GO" id="GO:0032993">
    <property type="term" value="C:protein-DNA complex"/>
    <property type="evidence" value="ECO:0007669"/>
    <property type="project" value="TreeGrafter"/>
</dbReference>
<dbReference type="PANTHER" id="PTHR30346:SF29">
    <property type="entry name" value="LYSR SUBSTRATE-BINDING"/>
    <property type="match status" value="1"/>
</dbReference>
<organism evidence="6 7">
    <name type="scientific">Amycolatopsis carbonis</name>
    <dbReference type="NCBI Taxonomy" id="715471"/>
    <lineage>
        <taxon>Bacteria</taxon>
        <taxon>Bacillati</taxon>
        <taxon>Actinomycetota</taxon>
        <taxon>Actinomycetes</taxon>
        <taxon>Pseudonocardiales</taxon>
        <taxon>Pseudonocardiaceae</taxon>
        <taxon>Amycolatopsis</taxon>
    </lineage>
</organism>
<accession>A0A9Y2IEW2</accession>
<gene>
    <name evidence="6" type="ORF">QRX50_41095</name>
</gene>
<sequence>MLDVRRLRILVAVVEGGSFTAAAHRLQLTQSAVSQQMSVIEREVGMSLLNRLPRGVELTPAGEVLAAHAKSLFGELSATEQEVRSFGTEPTELRIEAFATAGVELLPPVVKAFRERHPGVRLRLSATHGDDAFSRLREGAAQVVLVWGYDFAPQPVDRGLHHVALPDDPLHVVLPLDHPLVDAEEVALADLSGEQWVTRTHRAPYEQAYETMCRIAGFEPQITFRAADYQSLQGLVAAGMGVSLVPRLSLAAHRKDLADRPPAGRGFARRVTAVTLPEAQRSKPVADFLEVLRSSAGGG</sequence>
<dbReference type="InterPro" id="IPR000847">
    <property type="entry name" value="LysR_HTH_N"/>
</dbReference>
<evidence type="ECO:0000256" key="4">
    <source>
        <dbReference type="ARBA" id="ARBA00023163"/>
    </source>
</evidence>
<dbReference type="GO" id="GO:0003700">
    <property type="term" value="F:DNA-binding transcription factor activity"/>
    <property type="evidence" value="ECO:0007669"/>
    <property type="project" value="InterPro"/>
</dbReference>
<dbReference type="InterPro" id="IPR036390">
    <property type="entry name" value="WH_DNA-bd_sf"/>
</dbReference>
<evidence type="ECO:0000313" key="6">
    <source>
        <dbReference type="EMBL" id="WIX77736.1"/>
    </source>
</evidence>
<dbReference type="InterPro" id="IPR005119">
    <property type="entry name" value="LysR_subst-bd"/>
</dbReference>
<protein>
    <submittedName>
        <fullName evidence="6">LysR family transcriptional regulator</fullName>
    </submittedName>
</protein>
<dbReference type="FunFam" id="1.10.10.10:FF:000001">
    <property type="entry name" value="LysR family transcriptional regulator"/>
    <property type="match status" value="1"/>
</dbReference>
<dbReference type="SUPFAM" id="SSF53850">
    <property type="entry name" value="Periplasmic binding protein-like II"/>
    <property type="match status" value="1"/>
</dbReference>
<evidence type="ECO:0000259" key="5">
    <source>
        <dbReference type="PROSITE" id="PS50931"/>
    </source>
</evidence>
<keyword evidence="3" id="KW-0238">DNA-binding</keyword>
<keyword evidence="2" id="KW-0805">Transcription regulation</keyword>
<reference evidence="6 7" key="1">
    <citation type="submission" date="2023-06" db="EMBL/GenBank/DDBJ databases">
        <authorList>
            <person name="Oyuntsetseg B."/>
            <person name="Kim S.B."/>
        </authorList>
    </citation>
    <scope>NUCLEOTIDE SEQUENCE [LARGE SCALE GENOMIC DNA]</scope>
    <source>
        <strain evidence="6 7">2-15</strain>
    </source>
</reference>
<dbReference type="Pfam" id="PF03466">
    <property type="entry name" value="LysR_substrate"/>
    <property type="match status" value="1"/>
</dbReference>
<evidence type="ECO:0000256" key="3">
    <source>
        <dbReference type="ARBA" id="ARBA00023125"/>
    </source>
</evidence>
<evidence type="ECO:0000256" key="1">
    <source>
        <dbReference type="ARBA" id="ARBA00009437"/>
    </source>
</evidence>
<dbReference type="EMBL" id="CP127294">
    <property type="protein sequence ID" value="WIX77736.1"/>
    <property type="molecule type" value="Genomic_DNA"/>
</dbReference>
<dbReference type="Gene3D" id="3.40.190.290">
    <property type="match status" value="1"/>
</dbReference>
<dbReference type="PROSITE" id="PS50931">
    <property type="entry name" value="HTH_LYSR"/>
    <property type="match status" value="1"/>
</dbReference>
<keyword evidence="4" id="KW-0804">Transcription</keyword>
<dbReference type="Gene3D" id="1.10.10.10">
    <property type="entry name" value="Winged helix-like DNA-binding domain superfamily/Winged helix DNA-binding domain"/>
    <property type="match status" value="1"/>
</dbReference>
<proteinExistence type="inferred from homology"/>
<dbReference type="GO" id="GO:0003677">
    <property type="term" value="F:DNA binding"/>
    <property type="evidence" value="ECO:0007669"/>
    <property type="project" value="UniProtKB-KW"/>
</dbReference>
<dbReference type="InterPro" id="IPR036388">
    <property type="entry name" value="WH-like_DNA-bd_sf"/>
</dbReference>
<dbReference type="SUPFAM" id="SSF46785">
    <property type="entry name" value="Winged helix' DNA-binding domain"/>
    <property type="match status" value="1"/>
</dbReference>
<name>A0A9Y2IEW2_9PSEU</name>
<dbReference type="Proteomes" id="UP001236014">
    <property type="component" value="Chromosome"/>
</dbReference>
<dbReference type="PRINTS" id="PR00039">
    <property type="entry name" value="HTHLYSR"/>
</dbReference>
<dbReference type="Pfam" id="PF00126">
    <property type="entry name" value="HTH_1"/>
    <property type="match status" value="1"/>
</dbReference>
<comment type="similarity">
    <text evidence="1">Belongs to the LysR transcriptional regulatory family.</text>
</comment>
<dbReference type="CDD" id="cd08423">
    <property type="entry name" value="PBP2_LTTR_like_6"/>
    <property type="match status" value="1"/>
</dbReference>
<feature type="domain" description="HTH lysR-type" evidence="5">
    <location>
        <begin position="2"/>
        <end position="59"/>
    </location>
</feature>
<dbReference type="PANTHER" id="PTHR30346">
    <property type="entry name" value="TRANSCRIPTIONAL DUAL REGULATOR HCAR-RELATED"/>
    <property type="match status" value="1"/>
</dbReference>
<keyword evidence="7" id="KW-1185">Reference proteome</keyword>
<evidence type="ECO:0000256" key="2">
    <source>
        <dbReference type="ARBA" id="ARBA00023015"/>
    </source>
</evidence>
<dbReference type="RefSeq" id="WP_285968475.1">
    <property type="nucleotide sequence ID" value="NZ_CP127294.1"/>
</dbReference>
<dbReference type="AlphaFoldDB" id="A0A9Y2IEW2"/>
<evidence type="ECO:0000313" key="7">
    <source>
        <dbReference type="Proteomes" id="UP001236014"/>
    </source>
</evidence>